<dbReference type="RefSeq" id="WP_311667781.1">
    <property type="nucleotide sequence ID" value="NZ_JAVREO010000008.1"/>
</dbReference>
<feature type="compositionally biased region" description="Low complexity" evidence="1">
    <location>
        <begin position="196"/>
        <end position="210"/>
    </location>
</feature>
<evidence type="ECO:0000256" key="1">
    <source>
        <dbReference type="SAM" id="MobiDB-lite"/>
    </source>
</evidence>
<proteinExistence type="predicted"/>
<name>A0ABU2JS01_9ACTN</name>
<dbReference type="InterPro" id="IPR029787">
    <property type="entry name" value="Nucleotide_cyclase"/>
</dbReference>
<protein>
    <submittedName>
        <fullName evidence="2">Uncharacterized protein</fullName>
    </submittedName>
</protein>
<evidence type="ECO:0000313" key="3">
    <source>
        <dbReference type="Proteomes" id="UP001183410"/>
    </source>
</evidence>
<reference evidence="3" key="1">
    <citation type="submission" date="2023-07" db="EMBL/GenBank/DDBJ databases">
        <title>30 novel species of actinomycetes from the DSMZ collection.</title>
        <authorList>
            <person name="Nouioui I."/>
        </authorList>
    </citation>
    <scope>NUCLEOTIDE SEQUENCE [LARGE SCALE GENOMIC DNA]</scope>
    <source>
        <strain evidence="3">DSM 44915</strain>
    </source>
</reference>
<comment type="caution">
    <text evidence="2">The sequence shown here is derived from an EMBL/GenBank/DDBJ whole genome shotgun (WGS) entry which is preliminary data.</text>
</comment>
<dbReference type="Gene3D" id="3.30.70.1230">
    <property type="entry name" value="Nucleotide cyclase"/>
    <property type="match status" value="1"/>
</dbReference>
<accession>A0ABU2JS01</accession>
<feature type="compositionally biased region" description="Basic and acidic residues" evidence="1">
    <location>
        <begin position="241"/>
        <end position="252"/>
    </location>
</feature>
<feature type="compositionally biased region" description="Low complexity" evidence="1">
    <location>
        <begin position="218"/>
        <end position="236"/>
    </location>
</feature>
<organism evidence="2 3">
    <name type="scientific">Streptomyces chisholmiae</name>
    <dbReference type="NCBI Taxonomy" id="3075540"/>
    <lineage>
        <taxon>Bacteria</taxon>
        <taxon>Bacillati</taxon>
        <taxon>Actinomycetota</taxon>
        <taxon>Actinomycetes</taxon>
        <taxon>Kitasatosporales</taxon>
        <taxon>Streptomycetaceae</taxon>
        <taxon>Streptomyces</taxon>
    </lineage>
</organism>
<dbReference type="EMBL" id="JAVREO010000008">
    <property type="protein sequence ID" value="MDT0267697.1"/>
    <property type="molecule type" value="Genomic_DNA"/>
</dbReference>
<feature type="region of interest" description="Disordered" evidence="1">
    <location>
        <begin position="189"/>
        <end position="262"/>
    </location>
</feature>
<sequence length="298" mass="30756">MADPVHQNILLVDIEGAGGGDDVVRRVRRHHMYETISYVLEAAEVGAGEHRKEDRGDGVLVLVSAAVSKVALLRAVLAEVPARLRAYNRTAADSAQVRLRVVLAAGEVALDELPGVLGGALGWDLDQAFRLLDGDPLRAELRARRGRGGAWDALVCVSDAVYRGVVRHDHRGIASADFHPVTVPGKEGPVRGWVFGEPAAGAPAPDAGAAEPPPTPGAEPAAGPAADRAAEPAAEGTPSRTTDEDRGGERGEAPAVSQSFGGARVAGDLYGVAGGQVTGDVVLGDKIVGGAPRDGDRR</sequence>
<keyword evidence="3" id="KW-1185">Reference proteome</keyword>
<gene>
    <name evidence="2" type="ORF">RM844_15530</name>
</gene>
<dbReference type="Proteomes" id="UP001183410">
    <property type="component" value="Unassembled WGS sequence"/>
</dbReference>
<evidence type="ECO:0000313" key="2">
    <source>
        <dbReference type="EMBL" id="MDT0267697.1"/>
    </source>
</evidence>